<keyword evidence="6" id="KW-1015">Disulfide bond</keyword>
<dbReference type="Pfam" id="PF04777">
    <property type="entry name" value="Evr1_Alr"/>
    <property type="match status" value="1"/>
</dbReference>
<dbReference type="AlphaFoldDB" id="A0A6C0E5Y6"/>
<dbReference type="InterPro" id="IPR017905">
    <property type="entry name" value="ERV/ALR_sulphydryl_oxidase"/>
</dbReference>
<evidence type="ECO:0000256" key="5">
    <source>
        <dbReference type="ARBA" id="ARBA00023002"/>
    </source>
</evidence>
<feature type="domain" description="ERV/ALR sulfhydryl oxidase" evidence="7">
    <location>
        <begin position="1"/>
        <end position="99"/>
    </location>
</feature>
<keyword evidence="3" id="KW-0285">Flavoprotein</keyword>
<evidence type="ECO:0000256" key="1">
    <source>
        <dbReference type="ARBA" id="ARBA00001974"/>
    </source>
</evidence>
<evidence type="ECO:0000256" key="2">
    <source>
        <dbReference type="ARBA" id="ARBA00012512"/>
    </source>
</evidence>
<proteinExistence type="predicted"/>
<evidence type="ECO:0000256" key="6">
    <source>
        <dbReference type="ARBA" id="ARBA00023157"/>
    </source>
</evidence>
<reference evidence="8" key="1">
    <citation type="journal article" date="2020" name="Nature">
        <title>Giant virus diversity and host interactions through global metagenomics.</title>
        <authorList>
            <person name="Schulz F."/>
            <person name="Roux S."/>
            <person name="Paez-Espino D."/>
            <person name="Jungbluth S."/>
            <person name="Walsh D.A."/>
            <person name="Denef V.J."/>
            <person name="McMahon K.D."/>
            <person name="Konstantinidis K.T."/>
            <person name="Eloe-Fadrosh E.A."/>
            <person name="Kyrpides N.C."/>
            <person name="Woyke T."/>
        </authorList>
    </citation>
    <scope>NUCLEOTIDE SEQUENCE</scope>
    <source>
        <strain evidence="8">GVMAG-M-3300023179-132</strain>
    </source>
</reference>
<dbReference type="PROSITE" id="PS51324">
    <property type="entry name" value="ERV_ALR"/>
    <property type="match status" value="1"/>
</dbReference>
<sequence length="151" mass="17814">MSPPEIWGPATWTLFHTLAEHINDESIIPQLFNNIKQICMFLPCPECSQHASIMLNQIDINKIKTKQGLIDLLFVFHNMVNKKKHKRMPVNYAEIHYIYANQDLSNVFTTFLTSYNTTGNFKLMAEEGQRKMIRANFGKWLFENRRFFVKK</sequence>
<dbReference type="Gene3D" id="1.20.120.310">
    <property type="entry name" value="ERV/ALR sulfhydryl oxidase domain"/>
    <property type="match status" value="1"/>
</dbReference>
<comment type="cofactor">
    <cofactor evidence="1">
        <name>FAD</name>
        <dbReference type="ChEBI" id="CHEBI:57692"/>
    </cofactor>
</comment>
<organism evidence="8">
    <name type="scientific">viral metagenome</name>
    <dbReference type="NCBI Taxonomy" id="1070528"/>
    <lineage>
        <taxon>unclassified sequences</taxon>
        <taxon>metagenomes</taxon>
        <taxon>organismal metagenomes</taxon>
    </lineage>
</organism>
<evidence type="ECO:0000313" key="8">
    <source>
        <dbReference type="EMBL" id="QHT23980.1"/>
    </source>
</evidence>
<keyword evidence="5" id="KW-0560">Oxidoreductase</keyword>
<dbReference type="GO" id="GO:0016972">
    <property type="term" value="F:thiol oxidase activity"/>
    <property type="evidence" value="ECO:0007669"/>
    <property type="project" value="UniProtKB-EC"/>
</dbReference>
<keyword evidence="4" id="KW-0274">FAD</keyword>
<accession>A0A6C0E5Y6</accession>
<evidence type="ECO:0000256" key="4">
    <source>
        <dbReference type="ARBA" id="ARBA00022827"/>
    </source>
</evidence>
<dbReference type="SUPFAM" id="SSF69000">
    <property type="entry name" value="FAD-dependent thiol oxidase"/>
    <property type="match status" value="1"/>
</dbReference>
<name>A0A6C0E5Y6_9ZZZZ</name>
<protein>
    <recommendedName>
        <fullName evidence="2">thiol oxidase</fullName>
        <ecNumber evidence="2">1.8.3.2</ecNumber>
    </recommendedName>
</protein>
<evidence type="ECO:0000256" key="3">
    <source>
        <dbReference type="ARBA" id="ARBA00022630"/>
    </source>
</evidence>
<dbReference type="InterPro" id="IPR036774">
    <property type="entry name" value="ERV/ALR_sulphydryl_oxid_sf"/>
</dbReference>
<dbReference type="EMBL" id="MN739736">
    <property type="protein sequence ID" value="QHT23980.1"/>
    <property type="molecule type" value="Genomic_DNA"/>
</dbReference>
<evidence type="ECO:0000259" key="7">
    <source>
        <dbReference type="PROSITE" id="PS51324"/>
    </source>
</evidence>
<dbReference type="EC" id="1.8.3.2" evidence="2"/>